<comment type="caution">
    <text evidence="1">The sequence shown here is derived from an EMBL/GenBank/DDBJ whole genome shotgun (WGS) entry which is preliminary data.</text>
</comment>
<dbReference type="OrthoDB" id="1613767at2759"/>
<protein>
    <submittedName>
        <fullName evidence="1">Uncharacterized protein</fullName>
    </submittedName>
</protein>
<reference evidence="1 2" key="1">
    <citation type="journal article" date="2017" name="Genome Biol.">
        <title>New reference genome sequences of hot pepper reveal the massive evolution of plant disease-resistance genes by retroduplication.</title>
        <authorList>
            <person name="Kim S."/>
            <person name="Park J."/>
            <person name="Yeom S.I."/>
            <person name="Kim Y.M."/>
            <person name="Seo E."/>
            <person name="Kim K.T."/>
            <person name="Kim M.S."/>
            <person name="Lee J.M."/>
            <person name="Cheong K."/>
            <person name="Shin H.S."/>
            <person name="Kim S.B."/>
            <person name="Han K."/>
            <person name="Lee J."/>
            <person name="Park M."/>
            <person name="Lee H.A."/>
            <person name="Lee H.Y."/>
            <person name="Lee Y."/>
            <person name="Oh S."/>
            <person name="Lee J.H."/>
            <person name="Choi E."/>
            <person name="Choi E."/>
            <person name="Lee S.E."/>
            <person name="Jeon J."/>
            <person name="Kim H."/>
            <person name="Choi G."/>
            <person name="Song H."/>
            <person name="Lee J."/>
            <person name="Lee S.C."/>
            <person name="Kwon J.K."/>
            <person name="Lee H.Y."/>
            <person name="Koo N."/>
            <person name="Hong Y."/>
            <person name="Kim R.W."/>
            <person name="Kang W.H."/>
            <person name="Huh J.H."/>
            <person name="Kang B.C."/>
            <person name="Yang T.J."/>
            <person name="Lee Y.H."/>
            <person name="Bennetzen J.L."/>
            <person name="Choi D."/>
        </authorList>
    </citation>
    <scope>NUCLEOTIDE SEQUENCE [LARGE SCALE GENOMIC DNA]</scope>
    <source>
        <strain evidence="2">cv. PBC81</strain>
    </source>
</reference>
<keyword evidence="2" id="KW-1185">Reference proteome</keyword>
<evidence type="ECO:0000313" key="2">
    <source>
        <dbReference type="Proteomes" id="UP000224567"/>
    </source>
</evidence>
<gene>
    <name evidence="1" type="ORF">CQW23_10677</name>
</gene>
<name>A0A2G2X0E8_CAPBA</name>
<organism evidence="1 2">
    <name type="scientific">Capsicum baccatum</name>
    <name type="common">Peruvian pepper</name>
    <dbReference type="NCBI Taxonomy" id="33114"/>
    <lineage>
        <taxon>Eukaryota</taxon>
        <taxon>Viridiplantae</taxon>
        <taxon>Streptophyta</taxon>
        <taxon>Embryophyta</taxon>
        <taxon>Tracheophyta</taxon>
        <taxon>Spermatophyta</taxon>
        <taxon>Magnoliopsida</taxon>
        <taxon>eudicotyledons</taxon>
        <taxon>Gunneridae</taxon>
        <taxon>Pentapetalae</taxon>
        <taxon>asterids</taxon>
        <taxon>lamiids</taxon>
        <taxon>Solanales</taxon>
        <taxon>Solanaceae</taxon>
        <taxon>Solanoideae</taxon>
        <taxon>Capsiceae</taxon>
        <taxon>Capsicum</taxon>
    </lineage>
</organism>
<proteinExistence type="predicted"/>
<accession>A0A2G2X0E8</accession>
<dbReference type="Proteomes" id="UP000224567">
    <property type="component" value="Unassembled WGS sequence"/>
</dbReference>
<dbReference type="AlphaFoldDB" id="A0A2G2X0E8"/>
<reference evidence="2" key="2">
    <citation type="journal article" date="2017" name="J. Anim. Genet.">
        <title>Multiple reference genome sequences of hot pepper reveal the massive evolution of plant disease resistance genes by retroduplication.</title>
        <authorList>
            <person name="Kim S."/>
            <person name="Park J."/>
            <person name="Yeom S.-I."/>
            <person name="Kim Y.-M."/>
            <person name="Seo E."/>
            <person name="Kim K.-T."/>
            <person name="Kim M.-S."/>
            <person name="Lee J.M."/>
            <person name="Cheong K."/>
            <person name="Shin H.-S."/>
            <person name="Kim S.-B."/>
            <person name="Han K."/>
            <person name="Lee J."/>
            <person name="Park M."/>
            <person name="Lee H.-A."/>
            <person name="Lee H.-Y."/>
            <person name="Lee Y."/>
            <person name="Oh S."/>
            <person name="Lee J.H."/>
            <person name="Choi E."/>
            <person name="Choi E."/>
            <person name="Lee S.E."/>
            <person name="Jeon J."/>
            <person name="Kim H."/>
            <person name="Choi G."/>
            <person name="Song H."/>
            <person name="Lee J."/>
            <person name="Lee S.-C."/>
            <person name="Kwon J.-K."/>
            <person name="Lee H.-Y."/>
            <person name="Koo N."/>
            <person name="Hong Y."/>
            <person name="Kim R.W."/>
            <person name="Kang W.-H."/>
            <person name="Huh J.H."/>
            <person name="Kang B.-C."/>
            <person name="Yang T.-J."/>
            <person name="Lee Y.-H."/>
            <person name="Bennetzen J.L."/>
            <person name="Choi D."/>
        </authorList>
    </citation>
    <scope>NUCLEOTIDE SEQUENCE [LARGE SCALE GENOMIC DNA]</scope>
    <source>
        <strain evidence="2">cv. PBC81</strain>
    </source>
</reference>
<dbReference type="EMBL" id="MLFT02000004">
    <property type="protein sequence ID" value="PHT50930.1"/>
    <property type="molecule type" value="Genomic_DNA"/>
</dbReference>
<sequence>MQRKDPKITNNETIHILTFRAHFQISALLFPSSSNHRMIHKKGGRIQTYGRPAPELLGWVDGLAPIVASIPKTDALRYTAPNLVSPTPLLVVPLPIAGSPQFGRP</sequence>
<evidence type="ECO:0000313" key="1">
    <source>
        <dbReference type="EMBL" id="PHT50930.1"/>
    </source>
</evidence>